<accession>E6PIJ9</accession>
<organism evidence="3">
    <name type="scientific">mine drainage metagenome</name>
    <dbReference type="NCBI Taxonomy" id="410659"/>
    <lineage>
        <taxon>unclassified sequences</taxon>
        <taxon>metagenomes</taxon>
        <taxon>ecological metagenomes</taxon>
    </lineage>
</organism>
<dbReference type="InterPro" id="IPR001075">
    <property type="entry name" value="NIF_FeS_clus_asmbl_NifU_C"/>
</dbReference>
<dbReference type="PANTHER" id="PTHR11178:SF1">
    <property type="entry name" value="NFU1 IRON-SULFUR CLUSTER SCAFFOLD HOMOLOG, MITOCHONDRIAL"/>
    <property type="match status" value="1"/>
</dbReference>
<proteinExistence type="inferred from homology"/>
<comment type="caution">
    <text evidence="3">The sequence shown here is derived from an EMBL/GenBank/DDBJ whole genome shotgun (WGS) entry which is preliminary data.</text>
</comment>
<evidence type="ECO:0000313" key="3">
    <source>
        <dbReference type="EMBL" id="CBH76289.1"/>
    </source>
</evidence>
<dbReference type="EMBL" id="CABL01000019">
    <property type="protein sequence ID" value="CBH76289.1"/>
    <property type="molecule type" value="Genomic_DNA"/>
</dbReference>
<protein>
    <submittedName>
        <fullName evidence="3">Nitrogen fixation protein</fullName>
    </submittedName>
</protein>
<dbReference type="AlphaFoldDB" id="E6PIJ9"/>
<comment type="similarity">
    <text evidence="1">Belongs to the NifU family.</text>
</comment>
<dbReference type="Gene3D" id="3.30.300.130">
    <property type="entry name" value="Fe-S cluster assembly (FSCA)"/>
    <property type="match status" value="1"/>
</dbReference>
<sequence>MHETTTELGERVNAALDKVRPGIAADGGEVWLVRIEGSVAFVQMLGACGGCPASHLTLKGAIEAIVTAEVPEITEVVQV</sequence>
<evidence type="ECO:0000259" key="2">
    <source>
        <dbReference type="Pfam" id="PF01106"/>
    </source>
</evidence>
<name>E6PIJ9_9ZZZZ</name>
<feature type="domain" description="NIF system FeS cluster assembly NifU C-terminal" evidence="2">
    <location>
        <begin position="12"/>
        <end position="77"/>
    </location>
</feature>
<dbReference type="GO" id="GO:0005506">
    <property type="term" value="F:iron ion binding"/>
    <property type="evidence" value="ECO:0007669"/>
    <property type="project" value="InterPro"/>
</dbReference>
<dbReference type="GO" id="GO:0016226">
    <property type="term" value="P:iron-sulfur cluster assembly"/>
    <property type="evidence" value="ECO:0007669"/>
    <property type="project" value="InterPro"/>
</dbReference>
<dbReference type="SUPFAM" id="SSF117916">
    <property type="entry name" value="Fe-S cluster assembly (FSCA) domain-like"/>
    <property type="match status" value="1"/>
</dbReference>
<dbReference type="Pfam" id="PF01106">
    <property type="entry name" value="NifU"/>
    <property type="match status" value="1"/>
</dbReference>
<dbReference type="GO" id="GO:0051536">
    <property type="term" value="F:iron-sulfur cluster binding"/>
    <property type="evidence" value="ECO:0007669"/>
    <property type="project" value="InterPro"/>
</dbReference>
<dbReference type="InterPro" id="IPR034904">
    <property type="entry name" value="FSCA_dom_sf"/>
</dbReference>
<evidence type="ECO:0000256" key="1">
    <source>
        <dbReference type="ARBA" id="ARBA00006420"/>
    </source>
</evidence>
<reference evidence="3" key="1">
    <citation type="submission" date="2009-10" db="EMBL/GenBank/DDBJ databases">
        <title>Diversity of trophic interactions inside an arsenic-rich microbial ecosystem.</title>
        <authorList>
            <person name="Bertin P.N."/>
            <person name="Heinrich-Salmeron A."/>
            <person name="Pelletier E."/>
            <person name="Goulhen-Chollet F."/>
            <person name="Arsene-Ploetze F."/>
            <person name="Gallien S."/>
            <person name="Calteau A."/>
            <person name="Vallenet D."/>
            <person name="Casiot C."/>
            <person name="Chane-Woon-Ming B."/>
            <person name="Giloteaux L."/>
            <person name="Barakat M."/>
            <person name="Bonnefoy V."/>
            <person name="Bruneel O."/>
            <person name="Chandler M."/>
            <person name="Cleiss J."/>
            <person name="Duran R."/>
            <person name="Elbaz-Poulichet F."/>
            <person name="Fonknechten N."/>
            <person name="Lauga B."/>
            <person name="Mornico D."/>
            <person name="Ortet P."/>
            <person name="Schaeffer C."/>
            <person name="Siguier P."/>
            <person name="Alexander Thil Smith A."/>
            <person name="Van Dorsselaer A."/>
            <person name="Weissenbach J."/>
            <person name="Medigue C."/>
            <person name="Le Paslier D."/>
        </authorList>
    </citation>
    <scope>NUCLEOTIDE SEQUENCE</scope>
</reference>
<gene>
    <name evidence="3" type="ORF">CARN1_0769</name>
</gene>
<dbReference type="PANTHER" id="PTHR11178">
    <property type="entry name" value="IRON-SULFUR CLUSTER SCAFFOLD PROTEIN NFU-RELATED"/>
    <property type="match status" value="1"/>
</dbReference>